<feature type="transmembrane region" description="Helical" evidence="1">
    <location>
        <begin position="39"/>
        <end position="59"/>
    </location>
</feature>
<dbReference type="EMBL" id="JARZHI010000014">
    <property type="protein sequence ID" value="MDI1431402.1"/>
    <property type="molecule type" value="Genomic_DNA"/>
</dbReference>
<keyword evidence="3" id="KW-1185">Reference proteome</keyword>
<feature type="transmembrane region" description="Helical" evidence="1">
    <location>
        <begin position="121"/>
        <end position="142"/>
    </location>
</feature>
<name>A0ABT6NTC1_9BACT</name>
<keyword evidence="1" id="KW-0472">Membrane</keyword>
<keyword evidence="1" id="KW-1133">Transmembrane helix</keyword>
<sequence>MSNKVRGWVLGASLGGILAAWKVVYETVSHLLMPLDLDLWFRLMSSFSATVAAVATLSLGFGGKPIAPKKGAAIAAAVVFLVGAFVFGKLAFYWVSFVLGIHVGTRAADLVEHRSGMGERLVIALGLTVGTLLAAFALGLVADLALPRSLNLDAMPGSMVLAVVAMVPMNMTLRALLQRKAAEAVAGTPSA</sequence>
<feature type="transmembrane region" description="Helical" evidence="1">
    <location>
        <begin position="154"/>
        <end position="173"/>
    </location>
</feature>
<evidence type="ECO:0000313" key="2">
    <source>
        <dbReference type="EMBL" id="MDI1431402.1"/>
    </source>
</evidence>
<dbReference type="Proteomes" id="UP001160301">
    <property type="component" value="Unassembled WGS sequence"/>
</dbReference>
<feature type="transmembrane region" description="Helical" evidence="1">
    <location>
        <begin position="7"/>
        <end position="24"/>
    </location>
</feature>
<feature type="transmembrane region" description="Helical" evidence="1">
    <location>
        <begin position="71"/>
        <end position="87"/>
    </location>
</feature>
<organism evidence="2 3">
    <name type="scientific">Polyangium sorediatum</name>
    <dbReference type="NCBI Taxonomy" id="889274"/>
    <lineage>
        <taxon>Bacteria</taxon>
        <taxon>Pseudomonadati</taxon>
        <taxon>Myxococcota</taxon>
        <taxon>Polyangia</taxon>
        <taxon>Polyangiales</taxon>
        <taxon>Polyangiaceae</taxon>
        <taxon>Polyangium</taxon>
    </lineage>
</organism>
<dbReference type="RefSeq" id="WP_136970715.1">
    <property type="nucleotide sequence ID" value="NZ_JARZHI010000014.1"/>
</dbReference>
<reference evidence="2 3" key="1">
    <citation type="submission" date="2023-04" db="EMBL/GenBank/DDBJ databases">
        <title>The genome sequence of Polyangium sorediatum DSM14670.</title>
        <authorList>
            <person name="Zhang X."/>
        </authorList>
    </citation>
    <scope>NUCLEOTIDE SEQUENCE [LARGE SCALE GENOMIC DNA]</scope>
    <source>
        <strain evidence="2 3">DSM 14670</strain>
    </source>
</reference>
<evidence type="ECO:0000313" key="3">
    <source>
        <dbReference type="Proteomes" id="UP001160301"/>
    </source>
</evidence>
<evidence type="ECO:0000256" key="1">
    <source>
        <dbReference type="SAM" id="Phobius"/>
    </source>
</evidence>
<keyword evidence="1" id="KW-0812">Transmembrane</keyword>
<comment type="caution">
    <text evidence="2">The sequence shown here is derived from an EMBL/GenBank/DDBJ whole genome shotgun (WGS) entry which is preliminary data.</text>
</comment>
<protein>
    <submittedName>
        <fullName evidence="2">Uncharacterized protein</fullName>
    </submittedName>
</protein>
<accession>A0ABT6NTC1</accession>
<proteinExistence type="predicted"/>
<gene>
    <name evidence="2" type="ORF">QHF89_18045</name>
</gene>